<proteinExistence type="predicted"/>
<dbReference type="EMBL" id="VZZT01003563">
    <property type="protein sequence ID" value="NXW10465.1"/>
    <property type="molecule type" value="Genomic_DNA"/>
</dbReference>
<protein>
    <submittedName>
        <fullName evidence="3">ER6L2 protein</fullName>
    </submittedName>
</protein>
<dbReference type="AlphaFoldDB" id="A0A7L3ZA01"/>
<feature type="non-terminal residue" evidence="3">
    <location>
        <position position="457"/>
    </location>
</feature>
<feature type="compositionally biased region" description="Polar residues" evidence="1">
    <location>
        <begin position="224"/>
        <end position="238"/>
    </location>
</feature>
<dbReference type="InterPro" id="IPR057931">
    <property type="entry name" value="RHH_ERCC6L2"/>
</dbReference>
<dbReference type="Proteomes" id="UP000563060">
    <property type="component" value="Unassembled WGS sequence"/>
</dbReference>
<feature type="domain" description="ERCC6L2-like ribbon-helix-helix" evidence="2">
    <location>
        <begin position="141"/>
        <end position="212"/>
    </location>
</feature>
<evidence type="ECO:0000256" key="1">
    <source>
        <dbReference type="SAM" id="MobiDB-lite"/>
    </source>
</evidence>
<sequence length="457" mass="52577">MKSNNYAVHRTSASKTEFEHQEQKVESLDRYLGILMRGVRAWEDFGEGLEASQKRQRMGKEHTKFEKLMMSHIRANLCFLICGKKNEENPEEDTAEKNIIKGEQEMLANSKQHHLYVMHPVTQKNKKVHKVGSTTFLVGKTPKGIRRRQFEDMVSYFNMGSVEELAEHIAKATSETRQKMLKEFYVSKHPEMESFFPVEIPAQASRDYEERELGTTHSRKRKSTVNFGRSKSRSSSATGLLLRATGETRSQQSCKGEVEQLHNNCYVQDTRVDAKYKQSPTVATQHIERRNNQAFKDFMASGSLSSKSEIIEVLSVKSCEGQQDSKGTQLPRKRSLSQSENGERKAQICKKKSFVDLLGDTSILNDIFRNDGNGPTESPRRFPSGQVEKSKERPKDFWDMLNEQNEESLRKLTDITVIEKLCESTPHSPVTEEREVCESSLWKKNENFLWKKYSPDD</sequence>
<feature type="non-terminal residue" evidence="3">
    <location>
        <position position="1"/>
    </location>
</feature>
<evidence type="ECO:0000313" key="4">
    <source>
        <dbReference type="Proteomes" id="UP000563060"/>
    </source>
</evidence>
<dbReference type="Pfam" id="PF25806">
    <property type="entry name" value="RHH_ERCC6L2"/>
    <property type="match status" value="1"/>
</dbReference>
<accession>A0A7L3ZA01</accession>
<feature type="region of interest" description="Disordered" evidence="1">
    <location>
        <begin position="321"/>
        <end position="344"/>
    </location>
</feature>
<reference evidence="3 4" key="1">
    <citation type="submission" date="2019-09" db="EMBL/GenBank/DDBJ databases">
        <title>Bird 10,000 Genomes (B10K) Project - Family phase.</title>
        <authorList>
            <person name="Zhang G."/>
        </authorList>
    </citation>
    <scope>NUCLEOTIDE SEQUENCE [LARGE SCALE GENOMIC DNA]</scope>
    <source>
        <strain evidence="3">B10K-DU-006-09</strain>
        <tissue evidence="3">Muscle</tissue>
    </source>
</reference>
<organism evidence="3 4">
    <name type="scientific">Fregetta grallaria</name>
    <name type="common">White-bellied storm-petrel</name>
    <name type="synonym">Procellaria grallaria</name>
    <dbReference type="NCBI Taxonomy" id="79628"/>
    <lineage>
        <taxon>Eukaryota</taxon>
        <taxon>Metazoa</taxon>
        <taxon>Chordata</taxon>
        <taxon>Craniata</taxon>
        <taxon>Vertebrata</taxon>
        <taxon>Euteleostomi</taxon>
        <taxon>Archelosauria</taxon>
        <taxon>Archosauria</taxon>
        <taxon>Dinosauria</taxon>
        <taxon>Saurischia</taxon>
        <taxon>Theropoda</taxon>
        <taxon>Coelurosauria</taxon>
        <taxon>Aves</taxon>
        <taxon>Neognathae</taxon>
        <taxon>Neoaves</taxon>
        <taxon>Aequornithes</taxon>
        <taxon>Procellariiformes</taxon>
        <taxon>Hydrobatidae</taxon>
        <taxon>Fregetta</taxon>
    </lineage>
</organism>
<keyword evidence="4" id="KW-1185">Reference proteome</keyword>
<comment type="caution">
    <text evidence="3">The sequence shown here is derived from an EMBL/GenBank/DDBJ whole genome shotgun (WGS) entry which is preliminary data.</text>
</comment>
<evidence type="ECO:0000259" key="2">
    <source>
        <dbReference type="Pfam" id="PF25806"/>
    </source>
</evidence>
<feature type="region of interest" description="Disordered" evidence="1">
    <location>
        <begin position="207"/>
        <end position="239"/>
    </location>
</feature>
<feature type="region of interest" description="Disordered" evidence="1">
    <location>
        <begin position="368"/>
        <end position="394"/>
    </location>
</feature>
<evidence type="ECO:0000313" key="3">
    <source>
        <dbReference type="EMBL" id="NXW10465.1"/>
    </source>
</evidence>
<name>A0A7L3ZA01_FREGA</name>
<gene>
    <name evidence="3" type="primary">Ercc6l2</name>
    <name evidence="3" type="ORF">FREGRA_R15526</name>
</gene>